<feature type="region of interest" description="Disordered" evidence="1">
    <location>
        <begin position="291"/>
        <end position="310"/>
    </location>
</feature>
<sequence length="310" mass="34956">MSHAAGKSVRRPSDLPWPPDFGPESRRRTMMVVYLPILLIGALIGAFMSLVGFIQSSTTQAFFGLFATLFFLSVTPGAIRMHLSRRRSVPELEAVHDIDSEAATAVPRLRWLAIAGVVMLAMAIVSATYFAYALTFQDTSEFAPGNRRPFTGILLTVAILLATWLLIRAAYSARRKKFLWLAPSRVHLSDGFMYRSVEWDSILDVQATSYPSFATIRLQSRPDGVDIIWAARWARKKNRTWLAEVYTLEYDMDSALLYHLIRFYWKHPELRQELGSDAAVNRIRRSAVLDSPEKSTADRNSGSDFWGTGS</sequence>
<dbReference type="EMBL" id="JABELX010000003">
    <property type="protein sequence ID" value="NNH70267.1"/>
    <property type="molecule type" value="Genomic_DNA"/>
</dbReference>
<gene>
    <name evidence="3" type="ORF">HLB23_10395</name>
</gene>
<evidence type="ECO:0000256" key="2">
    <source>
        <dbReference type="SAM" id="Phobius"/>
    </source>
</evidence>
<feature type="region of interest" description="Disordered" evidence="1">
    <location>
        <begin position="1"/>
        <end position="21"/>
    </location>
</feature>
<keyword evidence="4" id="KW-1185">Reference proteome</keyword>
<feature type="transmembrane region" description="Helical" evidence="2">
    <location>
        <begin position="152"/>
        <end position="171"/>
    </location>
</feature>
<organism evidence="3 4">
    <name type="scientific">Nocardia uniformis</name>
    <dbReference type="NCBI Taxonomy" id="53432"/>
    <lineage>
        <taxon>Bacteria</taxon>
        <taxon>Bacillati</taxon>
        <taxon>Actinomycetota</taxon>
        <taxon>Actinomycetes</taxon>
        <taxon>Mycobacteriales</taxon>
        <taxon>Nocardiaceae</taxon>
        <taxon>Nocardia</taxon>
    </lineage>
</organism>
<evidence type="ECO:0000313" key="4">
    <source>
        <dbReference type="Proteomes" id="UP000586827"/>
    </source>
</evidence>
<evidence type="ECO:0000256" key="1">
    <source>
        <dbReference type="SAM" id="MobiDB-lite"/>
    </source>
</evidence>
<keyword evidence="2" id="KW-0472">Membrane</keyword>
<dbReference type="RefSeq" id="WP_157553509.1">
    <property type="nucleotide sequence ID" value="NZ_JABELX010000003.1"/>
</dbReference>
<feature type="transmembrane region" description="Helical" evidence="2">
    <location>
        <begin position="60"/>
        <end position="79"/>
    </location>
</feature>
<name>A0A849C391_9NOCA</name>
<accession>A0A849C391</accession>
<keyword evidence="2" id="KW-1133">Transmembrane helix</keyword>
<evidence type="ECO:0000313" key="3">
    <source>
        <dbReference type="EMBL" id="NNH70267.1"/>
    </source>
</evidence>
<proteinExistence type="predicted"/>
<feature type="transmembrane region" description="Helical" evidence="2">
    <location>
        <begin position="111"/>
        <end position="132"/>
    </location>
</feature>
<keyword evidence="2" id="KW-0812">Transmembrane</keyword>
<protein>
    <submittedName>
        <fullName evidence="3">Uncharacterized protein</fullName>
    </submittedName>
</protein>
<dbReference type="Proteomes" id="UP000586827">
    <property type="component" value="Unassembled WGS sequence"/>
</dbReference>
<dbReference type="AlphaFoldDB" id="A0A849C391"/>
<reference evidence="3 4" key="1">
    <citation type="submission" date="2020-05" db="EMBL/GenBank/DDBJ databases">
        <title>MicrobeNet Type strains.</title>
        <authorList>
            <person name="Nicholson A.C."/>
        </authorList>
    </citation>
    <scope>NUCLEOTIDE SEQUENCE [LARGE SCALE GENOMIC DNA]</scope>
    <source>
        <strain evidence="3 4">JCM 3224</strain>
    </source>
</reference>
<comment type="caution">
    <text evidence="3">The sequence shown here is derived from an EMBL/GenBank/DDBJ whole genome shotgun (WGS) entry which is preliminary data.</text>
</comment>
<feature type="transmembrane region" description="Helical" evidence="2">
    <location>
        <begin position="32"/>
        <end position="54"/>
    </location>
</feature>